<feature type="compositionally biased region" description="Basic residues" evidence="1">
    <location>
        <begin position="21"/>
        <end position="36"/>
    </location>
</feature>
<comment type="caution">
    <text evidence="3">The sequence shown here is derived from an EMBL/GenBank/DDBJ whole genome shotgun (WGS) entry which is preliminary data.</text>
</comment>
<proteinExistence type="predicted"/>
<dbReference type="Proteomes" id="UP000234166">
    <property type="component" value="Unassembled WGS sequence"/>
</dbReference>
<name>A0AB38DV52_XANCH</name>
<evidence type="ECO:0000313" key="5">
    <source>
        <dbReference type="Proteomes" id="UP000234181"/>
    </source>
</evidence>
<evidence type="ECO:0000313" key="2">
    <source>
        <dbReference type="EMBL" id="SON76069.1"/>
    </source>
</evidence>
<organism evidence="3 4">
    <name type="scientific">Xanthomonas campestris pv. phaseoli</name>
    <dbReference type="NCBI Taxonomy" id="317013"/>
    <lineage>
        <taxon>Bacteria</taxon>
        <taxon>Pseudomonadati</taxon>
        <taxon>Pseudomonadota</taxon>
        <taxon>Gammaproteobacteria</taxon>
        <taxon>Lysobacterales</taxon>
        <taxon>Lysobacteraceae</taxon>
        <taxon>Xanthomonas</taxon>
    </lineage>
</organism>
<reference evidence="4 5" key="1">
    <citation type="submission" date="2017-10" db="EMBL/GenBank/DDBJ databases">
        <authorList>
            <person name="Regsiter A."/>
            <person name="William W."/>
        </authorList>
    </citation>
    <scope>NUCLEOTIDE SEQUENCE [LARGE SCALE GENOMIC DNA]</scope>
    <source>
        <strain evidence="2 5">CFBP6984</strain>
        <strain evidence="3 4">CFBP7430</strain>
    </source>
</reference>
<protein>
    <submittedName>
        <fullName evidence="3">Uncharacterized protein</fullName>
    </submittedName>
</protein>
<dbReference type="EMBL" id="OCYT01000016">
    <property type="protein sequence ID" value="SON76069.1"/>
    <property type="molecule type" value="Genomic_DNA"/>
</dbReference>
<dbReference type="EMBL" id="OCYS01000012">
    <property type="protein sequence ID" value="SON78789.1"/>
    <property type="molecule type" value="Genomic_DNA"/>
</dbReference>
<evidence type="ECO:0000313" key="3">
    <source>
        <dbReference type="EMBL" id="SON78789.1"/>
    </source>
</evidence>
<accession>A0AB38DV52</accession>
<evidence type="ECO:0000256" key="1">
    <source>
        <dbReference type="SAM" id="MobiDB-lite"/>
    </source>
</evidence>
<feature type="region of interest" description="Disordered" evidence="1">
    <location>
        <begin position="10"/>
        <end position="57"/>
    </location>
</feature>
<dbReference type="Proteomes" id="UP000234181">
    <property type="component" value="Unassembled WGS sequence"/>
</dbReference>
<gene>
    <name evidence="2" type="ORF">XAP6984_1120010</name>
    <name evidence="3" type="ORF">XAP7430_1090010</name>
</gene>
<dbReference type="AlphaFoldDB" id="A0AB38DV52"/>
<evidence type="ECO:0000313" key="4">
    <source>
        <dbReference type="Proteomes" id="UP000234166"/>
    </source>
</evidence>
<sequence length="57" mass="6146">MLVAHVAHLLLSGEGDEARPTPKRRTDRQQPKRLRAATRDGRSGYTATAAGGHTHDG</sequence>
<keyword evidence="5" id="KW-1185">Reference proteome</keyword>